<dbReference type="InterPro" id="IPR020568">
    <property type="entry name" value="Ribosomal_Su5_D2-typ_SF"/>
</dbReference>
<comment type="cofactor">
    <cofactor evidence="4">
        <name>Mg(2+)</name>
        <dbReference type="ChEBI" id="CHEBI:18420"/>
    </cofactor>
</comment>
<dbReference type="GO" id="GO:0003918">
    <property type="term" value="F:DNA topoisomerase type II (double strand cut, ATP-hydrolyzing) activity"/>
    <property type="evidence" value="ECO:0007669"/>
    <property type="project" value="UniProtKB-EC"/>
</dbReference>
<evidence type="ECO:0000259" key="19">
    <source>
        <dbReference type="PROSITE" id="PS52040"/>
    </source>
</evidence>
<dbReference type="InterPro" id="IPR013760">
    <property type="entry name" value="Topo_IIA-like_dom_sf"/>
</dbReference>
<evidence type="ECO:0000256" key="17">
    <source>
        <dbReference type="SAM" id="MobiDB-lite"/>
    </source>
</evidence>
<dbReference type="GO" id="GO:0006265">
    <property type="term" value="P:DNA topological change"/>
    <property type="evidence" value="ECO:0007669"/>
    <property type="project" value="UniProtKB-UniRule"/>
</dbReference>
<dbReference type="InterPro" id="IPR036890">
    <property type="entry name" value="HATPase_C_sf"/>
</dbReference>
<dbReference type="FunFam" id="3.40.50.670:FF:000001">
    <property type="entry name" value="DNA topoisomerase 2"/>
    <property type="match status" value="1"/>
</dbReference>
<feature type="region of interest" description="Disordered" evidence="17">
    <location>
        <begin position="1196"/>
        <end position="1229"/>
    </location>
</feature>
<evidence type="ECO:0000256" key="16">
    <source>
        <dbReference type="PROSITE-ProRule" id="PRU01384"/>
    </source>
</evidence>
<dbReference type="PROSITE" id="PS52040">
    <property type="entry name" value="TOPO_IIA"/>
    <property type="match status" value="1"/>
</dbReference>
<dbReference type="SUPFAM" id="SSF54211">
    <property type="entry name" value="Ribosomal protein S5 domain 2-like"/>
    <property type="match status" value="1"/>
</dbReference>
<dbReference type="GO" id="GO:0003677">
    <property type="term" value="F:DNA binding"/>
    <property type="evidence" value="ECO:0007669"/>
    <property type="project" value="UniProtKB-UniRule"/>
</dbReference>
<keyword evidence="12 16" id="KW-0799">Topoisomerase</keyword>
<dbReference type="InterPro" id="IPR001154">
    <property type="entry name" value="TopoII_euk"/>
</dbReference>
<evidence type="ECO:0000256" key="6">
    <source>
        <dbReference type="ARBA" id="ARBA00012895"/>
    </source>
</evidence>
<dbReference type="Gene3D" id="1.10.268.10">
    <property type="entry name" value="Topoisomerase, domain 3"/>
    <property type="match status" value="1"/>
</dbReference>
<keyword evidence="11" id="KW-0460">Magnesium</keyword>
<keyword evidence="21" id="KW-1185">Reference proteome</keyword>
<dbReference type="InterPro" id="IPR013757">
    <property type="entry name" value="Topo_IIA_A_a_sf"/>
</dbReference>
<dbReference type="InterPro" id="IPR034157">
    <property type="entry name" value="TOPRIM_TopoII"/>
</dbReference>
<feature type="region of interest" description="Disordered" evidence="17">
    <location>
        <begin position="631"/>
        <end position="681"/>
    </location>
</feature>
<dbReference type="SUPFAM" id="SSF56719">
    <property type="entry name" value="Type II DNA topoisomerase"/>
    <property type="match status" value="2"/>
</dbReference>
<evidence type="ECO:0000256" key="11">
    <source>
        <dbReference type="ARBA" id="ARBA00022842"/>
    </source>
</evidence>
<organism evidence="20 21">
    <name type="scientific">Fadolivirus FV1/VV64</name>
    <dbReference type="NCBI Taxonomy" id="3070911"/>
    <lineage>
        <taxon>Viruses</taxon>
        <taxon>Varidnaviria</taxon>
        <taxon>Bamfordvirae</taxon>
        <taxon>Nucleocytoviricota</taxon>
        <taxon>Megaviricetes</taxon>
        <taxon>Imitervirales</taxon>
        <taxon>Mimiviridae</taxon>
        <taxon>Klosneuvirinae</taxon>
        <taxon>Fadolivirus</taxon>
        <taxon>Fadolivirus algeromassiliense</taxon>
    </lineage>
</organism>
<dbReference type="CDD" id="cd03365">
    <property type="entry name" value="TOPRIM_TopoIIA"/>
    <property type="match status" value="1"/>
</dbReference>
<dbReference type="Gene3D" id="3.30.1360.40">
    <property type="match status" value="1"/>
</dbReference>
<dbReference type="PRINTS" id="PR01158">
    <property type="entry name" value="TOPISMRASEII"/>
</dbReference>
<dbReference type="InterPro" id="IPR013759">
    <property type="entry name" value="Topo_IIA_B_C"/>
</dbReference>
<name>A0A7D3R0V0_9VIRU</name>
<evidence type="ECO:0000256" key="9">
    <source>
        <dbReference type="ARBA" id="ARBA00022741"/>
    </source>
</evidence>
<dbReference type="InterPro" id="IPR013758">
    <property type="entry name" value="Topo_IIA_A/C_ab"/>
</dbReference>
<dbReference type="InterPro" id="IPR050634">
    <property type="entry name" value="DNA_Topoisomerase_II"/>
</dbReference>
<dbReference type="EMBL" id="MT418680">
    <property type="protein sequence ID" value="QKF94001.1"/>
    <property type="molecule type" value="Genomic_DNA"/>
</dbReference>
<dbReference type="PRINTS" id="PR00418">
    <property type="entry name" value="TPI2FAMILY"/>
</dbReference>
<feature type="compositionally biased region" description="Basic and acidic residues" evidence="17">
    <location>
        <begin position="640"/>
        <end position="654"/>
    </location>
</feature>
<dbReference type="GO" id="GO:0000819">
    <property type="term" value="P:sister chromatid segregation"/>
    <property type="evidence" value="ECO:0007669"/>
    <property type="project" value="TreeGrafter"/>
</dbReference>
<dbReference type="Pfam" id="PF00521">
    <property type="entry name" value="DNA_topoisoIV"/>
    <property type="match status" value="1"/>
</dbReference>
<evidence type="ECO:0000259" key="18">
    <source>
        <dbReference type="PROSITE" id="PS50880"/>
    </source>
</evidence>
<dbReference type="Gene3D" id="3.40.50.670">
    <property type="match status" value="2"/>
</dbReference>
<evidence type="ECO:0000256" key="1">
    <source>
        <dbReference type="ARBA" id="ARBA00000185"/>
    </source>
</evidence>
<evidence type="ECO:0000256" key="2">
    <source>
        <dbReference type="ARBA" id="ARBA00001913"/>
    </source>
</evidence>
<dbReference type="FunFam" id="3.90.199.10:FF:000002">
    <property type="entry name" value="DNA topoisomerase 2"/>
    <property type="match status" value="1"/>
</dbReference>
<dbReference type="Pfam" id="PF00204">
    <property type="entry name" value="DNA_gyraseB"/>
    <property type="match status" value="1"/>
</dbReference>
<comment type="catalytic activity">
    <reaction evidence="1 16">
        <text>ATP-dependent breakage, passage and rejoining of double-stranded DNA.</text>
        <dbReference type="EC" id="5.6.2.2"/>
    </reaction>
</comment>
<keyword evidence="14 16" id="KW-0413">Isomerase</keyword>
<reference evidence="20 21" key="1">
    <citation type="submission" date="2020-04" db="EMBL/GenBank/DDBJ databases">
        <title>Advantages and limits of metagenomic assembly and binning of a giant virus.</title>
        <authorList>
            <person name="Schulz F."/>
            <person name="Andreani J."/>
            <person name="Francis R."/>
            <person name="Boudjemaa H."/>
            <person name="Bou Khalil J.Y."/>
            <person name="Lee J."/>
            <person name="La Scola B."/>
            <person name="Woyke T."/>
        </authorList>
    </citation>
    <scope>NUCLEOTIDE SEQUENCE [LARGE SCALE GENOMIC DNA]</scope>
    <source>
        <strain evidence="20 21">FV1/VV64</strain>
    </source>
</reference>
<dbReference type="InterPro" id="IPR002205">
    <property type="entry name" value="Topo_IIA_dom_A"/>
</dbReference>
<evidence type="ECO:0000256" key="5">
    <source>
        <dbReference type="ARBA" id="ARBA00011080"/>
    </source>
</evidence>
<evidence type="ECO:0000256" key="10">
    <source>
        <dbReference type="ARBA" id="ARBA00022840"/>
    </source>
</evidence>
<feature type="domain" description="Toprim" evidence="18">
    <location>
        <begin position="438"/>
        <end position="552"/>
    </location>
</feature>
<dbReference type="InterPro" id="IPR014721">
    <property type="entry name" value="Ribsml_uS5_D2-typ_fold_subgr"/>
</dbReference>
<evidence type="ECO:0000256" key="15">
    <source>
        <dbReference type="ARBA" id="ARBA00031138"/>
    </source>
</evidence>
<dbReference type="Gene3D" id="3.30.565.10">
    <property type="entry name" value="Histidine kinase-like ATPase, C-terminal domain"/>
    <property type="match status" value="1"/>
</dbReference>
<dbReference type="EC" id="5.6.2.2" evidence="6"/>
<dbReference type="GO" id="GO:0046872">
    <property type="term" value="F:metal ion binding"/>
    <property type="evidence" value="ECO:0007669"/>
    <property type="project" value="UniProtKB-KW"/>
</dbReference>
<evidence type="ECO:0000256" key="4">
    <source>
        <dbReference type="ARBA" id="ARBA00001946"/>
    </source>
</evidence>
<comment type="cofactor">
    <cofactor evidence="2">
        <name>Ca(2+)</name>
        <dbReference type="ChEBI" id="CHEBI:29108"/>
    </cofactor>
</comment>
<dbReference type="CDD" id="cd03481">
    <property type="entry name" value="TopoIIA_Trans_ScTopoIIA"/>
    <property type="match status" value="1"/>
</dbReference>
<dbReference type="Gene3D" id="3.30.230.10">
    <property type="match status" value="1"/>
</dbReference>
<evidence type="ECO:0000256" key="8">
    <source>
        <dbReference type="ARBA" id="ARBA00022723"/>
    </source>
</evidence>
<evidence type="ECO:0000256" key="3">
    <source>
        <dbReference type="ARBA" id="ARBA00001936"/>
    </source>
</evidence>
<evidence type="ECO:0000256" key="12">
    <source>
        <dbReference type="ARBA" id="ARBA00023029"/>
    </source>
</evidence>
<dbReference type="InterPro" id="IPR001241">
    <property type="entry name" value="Topo_IIA"/>
</dbReference>
<comment type="similarity">
    <text evidence="5">Belongs to the type II topoisomerase family.</text>
</comment>
<comment type="cofactor">
    <cofactor evidence="3">
        <name>Mn(2+)</name>
        <dbReference type="ChEBI" id="CHEBI:29035"/>
    </cofactor>
</comment>
<dbReference type="PANTHER" id="PTHR10169:SF49">
    <property type="entry name" value="DNA TOPOISOMERASE 2, MITOCHONDRIAL"/>
    <property type="match status" value="1"/>
</dbReference>
<keyword evidence="13 16" id="KW-0238">DNA-binding</keyword>
<accession>A0A7D3R0V0</accession>
<dbReference type="InterPro" id="IPR018522">
    <property type="entry name" value="TopoIIA_CS"/>
</dbReference>
<proteinExistence type="inferred from homology"/>
<dbReference type="Proteomes" id="UP001162001">
    <property type="component" value="Segment"/>
</dbReference>
<keyword evidence="10" id="KW-0067">ATP-binding</keyword>
<gene>
    <name evidence="20" type="ORF">Fadolivirus_1_543</name>
</gene>
<feature type="compositionally biased region" description="Acidic residues" evidence="17">
    <location>
        <begin position="655"/>
        <end position="665"/>
    </location>
</feature>
<dbReference type="InterPro" id="IPR006171">
    <property type="entry name" value="TOPRIM_dom"/>
</dbReference>
<evidence type="ECO:0000313" key="20">
    <source>
        <dbReference type="EMBL" id="QKF94001.1"/>
    </source>
</evidence>
<sequence length="1229" mass="141094">MSTNQVKGKNAKSQTIEEKYKSMTDHEHILKLPDTYIGGIEEDDIKMWVYDSQANRMVFKVIKYVPGLFKIFDEILVNSRDQTVRDSTCNEIRVTIDEANGIISIWNNGDNGIENDIHKEAGCYVAEFIFGTIRSSGNYEQKGKIVGGKNGLGAKLVNIYSSEFEVENIDKRNKTKFTQKFSENMYKRTEPVIQKLTGKITPGLKITFKPDYKRFKINGLSNDMISLFKKRVYDIAAVTNIKVFLNEEEIKIKNFEDYIKMFYEDGEVPHPPVYEICNDRWKVGVVFDSNAGYRQISYVNGICTFQGGAHVTHVLDQIVGTLHEQIMAKNKNLKIKTATIRDNLTFFIDAVIEDPGFSSQTKEFLTTKVANFGSKCEISDNFIKQLSKTGIVDEVVNFAKFRAMEDLKKTDGKKKATLKGLAKLNDAHWAGTRKSKYCTLILTEGDSAKSFAVAGTEVVGKERFGVFPLRGKLLNVREATPKQLMDNEEIKNIKQIMGLKHGKKYTDVSQLRYGRILVLTDQDYDGSHIKGLIMNFIHFFWPSLIKIKGFISSIKTPIMKTWKKSDSKRKNPVIFYTISEYQQWKEKIGDDIKLYVMPPKYYKGLGTSKYEEAKEAFTDFENKIIEYMWKEENNSDNEDENNKDNKEEDNKVILDDYDEELDDDTETKSNPGSNDDDDYDDIDKTSECYDAITLAFAKDRSNDRKKWLEKYNKTVVLENKSQHVSYYDFIHKDLIHFSNYDNERSLPSICDGLKPSLRKILYASILRKIFKEEIKVAQLAGFVSDKTGYHHGEASLQGAIVGMAQNFVGSNNINWLLPNGDFGNRCMGGKNAASARYIFTQLNELVQLAFRKEDECVYDYVDDDGTKVEPIVYAPITCNLLINGSDGIGTGFSTDILPFNPIDINKNIKLLINGKEPVDMIPWFRGFKGKVVKVNDKSFESWGVYDIIDENTIVIEELPVGTWTENYKAFLDTLVTDDAKAPKKGQLLKKYIDDCGTNSIKFTLVFLDNVLQDLVKKNEIEKKLKLINKHSTTNMHLHDTKGFIKKYDKVTDILKEYYTFRLDMYNKRKDYYTKVLENQLNILSWKIKFLEYVTTGKIIVIENKKARSKENVIQQVIDNGFPKLANDINALDDDKSYDYLTNLGIFDLTEEEKAKLKDAHIKKLDEYTKYKNTTVQEIWLGELSEYETAYNKWIDSQNEDDNDNKKKSKSKKAPAKTTGKNKTIKVATY</sequence>
<dbReference type="PROSITE" id="PS50880">
    <property type="entry name" value="TOPRIM"/>
    <property type="match status" value="1"/>
</dbReference>
<keyword evidence="8" id="KW-0479">Metal-binding</keyword>
<protein>
    <recommendedName>
        <fullName evidence="7">DNA topoisomerase 2</fullName>
        <ecNumber evidence="6">5.6.2.2</ecNumber>
    </recommendedName>
    <alternativeName>
        <fullName evidence="15">DNA topoisomerase II</fullName>
    </alternativeName>
</protein>
<dbReference type="SUPFAM" id="SSF55874">
    <property type="entry name" value="ATPase domain of HSP90 chaperone/DNA topoisomerase II/histidine kinase"/>
    <property type="match status" value="1"/>
</dbReference>
<dbReference type="PROSITE" id="PS00177">
    <property type="entry name" value="TOPOISOMERASE_II"/>
    <property type="match status" value="1"/>
</dbReference>
<dbReference type="Gene3D" id="3.30.1490.30">
    <property type="match status" value="1"/>
</dbReference>
<feature type="active site" description="O-(5'-phospho-DNA)-tyrosine intermediate" evidence="16">
    <location>
        <position position="837"/>
    </location>
</feature>
<dbReference type="GO" id="GO:0005524">
    <property type="term" value="F:ATP binding"/>
    <property type="evidence" value="ECO:0007669"/>
    <property type="project" value="UniProtKB-KW"/>
</dbReference>
<evidence type="ECO:0000256" key="14">
    <source>
        <dbReference type="ARBA" id="ARBA00023235"/>
    </source>
</evidence>
<evidence type="ECO:0000256" key="7">
    <source>
        <dbReference type="ARBA" id="ARBA00019635"/>
    </source>
</evidence>
<keyword evidence="9" id="KW-0547">Nucleotide-binding</keyword>
<dbReference type="Pfam" id="PF01751">
    <property type="entry name" value="Toprim"/>
    <property type="match status" value="1"/>
</dbReference>
<dbReference type="SMART" id="SM00433">
    <property type="entry name" value="TOP2c"/>
    <property type="match status" value="1"/>
</dbReference>
<evidence type="ECO:0000313" key="21">
    <source>
        <dbReference type="Proteomes" id="UP001162001"/>
    </source>
</evidence>
<dbReference type="InterPro" id="IPR013506">
    <property type="entry name" value="Topo_IIA_bsu_dom2"/>
</dbReference>
<dbReference type="PANTHER" id="PTHR10169">
    <property type="entry name" value="DNA TOPOISOMERASE/GYRASE"/>
    <property type="match status" value="1"/>
</dbReference>
<dbReference type="InterPro" id="IPR031660">
    <property type="entry name" value="TOPRIM_C"/>
</dbReference>
<evidence type="ECO:0000256" key="13">
    <source>
        <dbReference type="ARBA" id="ARBA00023125"/>
    </source>
</evidence>
<dbReference type="Gene3D" id="3.90.199.10">
    <property type="entry name" value="Topoisomerase II, domain 5"/>
    <property type="match status" value="1"/>
</dbReference>
<dbReference type="SMART" id="SM00434">
    <property type="entry name" value="TOP4c"/>
    <property type="match status" value="1"/>
</dbReference>
<dbReference type="Pfam" id="PF16898">
    <property type="entry name" value="TOPRIM_C"/>
    <property type="match status" value="2"/>
</dbReference>
<feature type="domain" description="Topo IIA-type catalytic" evidence="19">
    <location>
        <begin position="746"/>
        <end position="1183"/>
    </location>
</feature>